<dbReference type="Pfam" id="PF08447">
    <property type="entry name" value="PAS_3"/>
    <property type="match status" value="1"/>
</dbReference>
<evidence type="ECO:0000256" key="1">
    <source>
        <dbReference type="ARBA" id="ARBA00000085"/>
    </source>
</evidence>
<dbReference type="InterPro" id="IPR000014">
    <property type="entry name" value="PAS"/>
</dbReference>
<dbReference type="InterPro" id="IPR036890">
    <property type="entry name" value="HATPase_C_sf"/>
</dbReference>
<dbReference type="RefSeq" id="WP_321391414.1">
    <property type="nucleotide sequence ID" value="NZ_CP139487.1"/>
</dbReference>
<dbReference type="InterPro" id="IPR003661">
    <property type="entry name" value="HisK_dim/P_dom"/>
</dbReference>
<dbReference type="InterPro" id="IPR003594">
    <property type="entry name" value="HATPase_dom"/>
</dbReference>
<dbReference type="SMART" id="SM00086">
    <property type="entry name" value="PAC"/>
    <property type="match status" value="2"/>
</dbReference>
<feature type="domain" description="Histidine kinase" evidence="7">
    <location>
        <begin position="443"/>
        <end position="657"/>
    </location>
</feature>
<feature type="domain" description="PAC" evidence="9">
    <location>
        <begin position="379"/>
        <end position="432"/>
    </location>
</feature>
<dbReference type="Gene3D" id="1.10.287.130">
    <property type="match status" value="1"/>
</dbReference>
<evidence type="ECO:0000259" key="9">
    <source>
        <dbReference type="PROSITE" id="PS50113"/>
    </source>
</evidence>
<dbReference type="InterPro" id="IPR001610">
    <property type="entry name" value="PAC"/>
</dbReference>
<evidence type="ECO:0000259" key="8">
    <source>
        <dbReference type="PROSITE" id="PS50112"/>
    </source>
</evidence>
<organism evidence="10 11">
    <name type="scientific">Peredibacter starrii</name>
    <dbReference type="NCBI Taxonomy" id="28202"/>
    <lineage>
        <taxon>Bacteria</taxon>
        <taxon>Pseudomonadati</taxon>
        <taxon>Bdellovibrionota</taxon>
        <taxon>Bacteriovoracia</taxon>
        <taxon>Bacteriovoracales</taxon>
        <taxon>Bacteriovoracaceae</taxon>
        <taxon>Peredibacter</taxon>
    </lineage>
</organism>
<dbReference type="CDD" id="cd00075">
    <property type="entry name" value="HATPase"/>
    <property type="match status" value="1"/>
</dbReference>
<dbReference type="Pfam" id="PF02518">
    <property type="entry name" value="HATPase_c"/>
    <property type="match status" value="1"/>
</dbReference>
<dbReference type="InterPro" id="IPR052162">
    <property type="entry name" value="Sensor_kinase/Photoreceptor"/>
</dbReference>
<keyword evidence="6" id="KW-0175">Coiled coil</keyword>
<dbReference type="InterPro" id="IPR035965">
    <property type="entry name" value="PAS-like_dom_sf"/>
</dbReference>
<dbReference type="InterPro" id="IPR013655">
    <property type="entry name" value="PAS_fold_3"/>
</dbReference>
<dbReference type="SUPFAM" id="SSF47384">
    <property type="entry name" value="Homodimeric domain of signal transducing histidine kinase"/>
    <property type="match status" value="1"/>
</dbReference>
<dbReference type="FunFam" id="3.30.450.20:FF:000099">
    <property type="entry name" value="Sensory box sensor histidine kinase"/>
    <property type="match status" value="1"/>
</dbReference>
<dbReference type="PRINTS" id="PR00344">
    <property type="entry name" value="BCTRLSENSOR"/>
</dbReference>
<feature type="domain" description="PAS" evidence="8">
    <location>
        <begin position="306"/>
        <end position="376"/>
    </location>
</feature>
<dbReference type="GO" id="GO:0000155">
    <property type="term" value="F:phosphorelay sensor kinase activity"/>
    <property type="evidence" value="ECO:0007669"/>
    <property type="project" value="InterPro"/>
</dbReference>
<keyword evidence="4" id="KW-0808">Transferase</keyword>
<evidence type="ECO:0000256" key="6">
    <source>
        <dbReference type="SAM" id="Coils"/>
    </source>
</evidence>
<dbReference type="AlphaFoldDB" id="A0AAX4HKS4"/>
<name>A0AAX4HKS4_9BACT</name>
<dbReference type="SMART" id="SM00091">
    <property type="entry name" value="PAS"/>
    <property type="match status" value="3"/>
</dbReference>
<dbReference type="SUPFAM" id="SSF55785">
    <property type="entry name" value="PYP-like sensor domain (PAS domain)"/>
    <property type="match status" value="3"/>
</dbReference>
<dbReference type="EMBL" id="CP139487">
    <property type="protein sequence ID" value="WPU63868.1"/>
    <property type="molecule type" value="Genomic_DNA"/>
</dbReference>
<gene>
    <name evidence="10" type="ORF">SOO65_14330</name>
</gene>
<evidence type="ECO:0000256" key="3">
    <source>
        <dbReference type="ARBA" id="ARBA00022553"/>
    </source>
</evidence>
<dbReference type="PROSITE" id="PS50113">
    <property type="entry name" value="PAC"/>
    <property type="match status" value="2"/>
</dbReference>
<dbReference type="PROSITE" id="PS50112">
    <property type="entry name" value="PAS"/>
    <property type="match status" value="2"/>
</dbReference>
<dbReference type="Gene3D" id="3.30.450.20">
    <property type="entry name" value="PAS domain"/>
    <property type="match status" value="3"/>
</dbReference>
<comment type="catalytic activity">
    <reaction evidence="1">
        <text>ATP + protein L-histidine = ADP + protein N-phospho-L-histidine.</text>
        <dbReference type="EC" id="2.7.13.3"/>
    </reaction>
</comment>
<dbReference type="NCBIfam" id="TIGR00229">
    <property type="entry name" value="sensory_box"/>
    <property type="match status" value="2"/>
</dbReference>
<dbReference type="InterPro" id="IPR005467">
    <property type="entry name" value="His_kinase_dom"/>
</dbReference>
<dbReference type="PROSITE" id="PS50109">
    <property type="entry name" value="HIS_KIN"/>
    <property type="match status" value="1"/>
</dbReference>
<dbReference type="Pfam" id="PF13426">
    <property type="entry name" value="PAS_9"/>
    <property type="match status" value="1"/>
</dbReference>
<keyword evidence="11" id="KW-1185">Reference proteome</keyword>
<dbReference type="Pfam" id="PF08448">
    <property type="entry name" value="PAS_4"/>
    <property type="match status" value="1"/>
</dbReference>
<dbReference type="CDD" id="cd00130">
    <property type="entry name" value="PAS"/>
    <property type="match status" value="2"/>
</dbReference>
<dbReference type="CDD" id="cd00082">
    <property type="entry name" value="HisKA"/>
    <property type="match status" value="1"/>
</dbReference>
<feature type="domain" description="PAS" evidence="8">
    <location>
        <begin position="181"/>
        <end position="251"/>
    </location>
</feature>
<reference evidence="10 11" key="1">
    <citation type="submission" date="2023-11" db="EMBL/GenBank/DDBJ databases">
        <title>Peredibacter starrii A3.12.</title>
        <authorList>
            <person name="Mitchell R.J."/>
        </authorList>
    </citation>
    <scope>NUCLEOTIDE SEQUENCE [LARGE SCALE GENOMIC DNA]</scope>
    <source>
        <strain evidence="10 11">A3.12</strain>
    </source>
</reference>
<proteinExistence type="predicted"/>
<dbReference type="PANTHER" id="PTHR43304">
    <property type="entry name" value="PHYTOCHROME-LIKE PROTEIN CPH1"/>
    <property type="match status" value="1"/>
</dbReference>
<evidence type="ECO:0000259" key="7">
    <source>
        <dbReference type="PROSITE" id="PS50109"/>
    </source>
</evidence>
<sequence length="664" mass="76067">MKTLQELEFSTVFHAMPVPFLVLKANFTIIFASDLYLQLTRTTNQQLLGKYLFDAFPDNAATGAHGAKILKHSLQKMLKTLKADSLGVVVYEVWNPDLNKFEKRYWSTVNSPIVKNGEVTHIIHKAEDVTDLLGNVEHMRGLEFKIATQAAEIKDANIRLQEEKDTLENRVEERTEELTRTSEQLEFIADSIPIHLNQYDSSERFIFVNKATQDWWGMPAKDFIGKTLREVIGDEKYADFRPFVERVFKGENVIQETFFKNKQGRFFYFINEFIPHFDSQGKVDSFINIGMDMTEQVVAREKLIESEKRFRELADSMPQIVWTANPDGYVDYYNQRWYDFTGLPPGSAGNDLWNQVIHPEDKESLFSEWDKALKSGIVYELEFRIKKAATNEYQWFLSRAVPVKDNKGIIIKWYGTNTNIHEQKQIVRSLEIERDLRERFVSALTHDLRTPLTAARMAAQLLARKLSQDPDFQKFAIRVTDNIDRADSMIRDLLDANLVKAGEKLPVKISSSNLDRIVSNALEELSTLHGDRFIYNKQGSFDGFWDPGAMRRITENLINNAIKYGSSGSPITINLTEAHDRVILSVHNKGSYIPPEVQSGLFEQFKRAEEAKKGEQRGWGIGLSLVKGLVEAHHGLIKVESDPQSGTTFIVELPLDARPEATPF</sequence>
<dbReference type="SUPFAM" id="SSF55874">
    <property type="entry name" value="ATPase domain of HSP90 chaperone/DNA topoisomerase II/histidine kinase"/>
    <property type="match status" value="1"/>
</dbReference>
<keyword evidence="3" id="KW-0597">Phosphoprotein</keyword>
<dbReference type="SMART" id="SM00388">
    <property type="entry name" value="HisKA"/>
    <property type="match status" value="1"/>
</dbReference>
<dbReference type="InterPro" id="IPR013656">
    <property type="entry name" value="PAS_4"/>
</dbReference>
<evidence type="ECO:0000256" key="4">
    <source>
        <dbReference type="ARBA" id="ARBA00022679"/>
    </source>
</evidence>
<feature type="coiled-coil region" evidence="6">
    <location>
        <begin position="146"/>
        <end position="184"/>
    </location>
</feature>
<dbReference type="EC" id="2.7.13.3" evidence="2"/>
<feature type="domain" description="PAC" evidence="9">
    <location>
        <begin position="252"/>
        <end position="305"/>
    </location>
</feature>
<accession>A0AAX4HKS4</accession>
<evidence type="ECO:0000313" key="11">
    <source>
        <dbReference type="Proteomes" id="UP001324634"/>
    </source>
</evidence>
<evidence type="ECO:0000256" key="2">
    <source>
        <dbReference type="ARBA" id="ARBA00012438"/>
    </source>
</evidence>
<dbReference type="Proteomes" id="UP001324634">
    <property type="component" value="Chromosome"/>
</dbReference>
<evidence type="ECO:0000313" key="10">
    <source>
        <dbReference type="EMBL" id="WPU63868.1"/>
    </source>
</evidence>
<dbReference type="Pfam" id="PF00512">
    <property type="entry name" value="HisKA"/>
    <property type="match status" value="1"/>
</dbReference>
<dbReference type="PANTHER" id="PTHR43304:SF1">
    <property type="entry name" value="PAC DOMAIN-CONTAINING PROTEIN"/>
    <property type="match status" value="1"/>
</dbReference>
<dbReference type="Gene3D" id="3.30.565.10">
    <property type="entry name" value="Histidine kinase-like ATPase, C-terminal domain"/>
    <property type="match status" value="1"/>
</dbReference>
<protein>
    <recommendedName>
        <fullName evidence="2">histidine kinase</fullName>
        <ecNumber evidence="2">2.7.13.3</ecNumber>
    </recommendedName>
</protein>
<dbReference type="KEGG" id="psti:SOO65_14330"/>
<evidence type="ECO:0000256" key="5">
    <source>
        <dbReference type="ARBA" id="ARBA00022777"/>
    </source>
</evidence>
<dbReference type="InterPro" id="IPR000700">
    <property type="entry name" value="PAS-assoc_C"/>
</dbReference>
<dbReference type="InterPro" id="IPR036097">
    <property type="entry name" value="HisK_dim/P_sf"/>
</dbReference>
<dbReference type="InterPro" id="IPR004358">
    <property type="entry name" value="Sig_transdc_His_kin-like_C"/>
</dbReference>
<keyword evidence="5" id="KW-0418">Kinase</keyword>
<dbReference type="SMART" id="SM00387">
    <property type="entry name" value="HATPase_c"/>
    <property type="match status" value="1"/>
</dbReference>